<dbReference type="AlphaFoldDB" id="A0A9P5JZQ6"/>
<proteinExistence type="predicted"/>
<name>A0A9P5JZQ6_9AGAM</name>
<organism evidence="2 3">
    <name type="scientific">Russula ochroleuca</name>
    <dbReference type="NCBI Taxonomy" id="152965"/>
    <lineage>
        <taxon>Eukaryota</taxon>
        <taxon>Fungi</taxon>
        <taxon>Dikarya</taxon>
        <taxon>Basidiomycota</taxon>
        <taxon>Agaricomycotina</taxon>
        <taxon>Agaricomycetes</taxon>
        <taxon>Russulales</taxon>
        <taxon>Russulaceae</taxon>
        <taxon>Russula</taxon>
    </lineage>
</organism>
<reference evidence="2" key="2">
    <citation type="journal article" date="2020" name="Nat. Commun.">
        <title>Large-scale genome sequencing of mycorrhizal fungi provides insights into the early evolution of symbiotic traits.</title>
        <authorList>
            <person name="Miyauchi S."/>
            <person name="Kiss E."/>
            <person name="Kuo A."/>
            <person name="Drula E."/>
            <person name="Kohler A."/>
            <person name="Sanchez-Garcia M."/>
            <person name="Morin E."/>
            <person name="Andreopoulos B."/>
            <person name="Barry K.W."/>
            <person name="Bonito G."/>
            <person name="Buee M."/>
            <person name="Carver A."/>
            <person name="Chen C."/>
            <person name="Cichocki N."/>
            <person name="Clum A."/>
            <person name="Culley D."/>
            <person name="Crous P.W."/>
            <person name="Fauchery L."/>
            <person name="Girlanda M."/>
            <person name="Hayes R.D."/>
            <person name="Keri Z."/>
            <person name="LaButti K."/>
            <person name="Lipzen A."/>
            <person name="Lombard V."/>
            <person name="Magnuson J."/>
            <person name="Maillard F."/>
            <person name="Murat C."/>
            <person name="Nolan M."/>
            <person name="Ohm R.A."/>
            <person name="Pangilinan J."/>
            <person name="Pereira M.F."/>
            <person name="Perotto S."/>
            <person name="Peter M."/>
            <person name="Pfister S."/>
            <person name="Riley R."/>
            <person name="Sitrit Y."/>
            <person name="Stielow J.B."/>
            <person name="Szollosi G."/>
            <person name="Zifcakova L."/>
            <person name="Stursova M."/>
            <person name="Spatafora J.W."/>
            <person name="Tedersoo L."/>
            <person name="Vaario L.M."/>
            <person name="Yamada A."/>
            <person name="Yan M."/>
            <person name="Wang P."/>
            <person name="Xu J."/>
            <person name="Bruns T."/>
            <person name="Baldrian P."/>
            <person name="Vilgalys R."/>
            <person name="Dunand C."/>
            <person name="Henrissat B."/>
            <person name="Grigoriev I.V."/>
            <person name="Hibbett D."/>
            <person name="Nagy L.G."/>
            <person name="Martin F.M."/>
        </authorList>
    </citation>
    <scope>NUCLEOTIDE SEQUENCE</scope>
    <source>
        <strain evidence="2">Prilba</strain>
    </source>
</reference>
<feature type="compositionally biased region" description="Polar residues" evidence="1">
    <location>
        <begin position="12"/>
        <end position="24"/>
    </location>
</feature>
<protein>
    <submittedName>
        <fullName evidence="2">Uncharacterized protein</fullName>
    </submittedName>
</protein>
<sequence>MIRPWRRRGRSTVGSEYNRMNRTADSPPEESDLDEDAVAEHEEMCGARSSRMRARQPKVGHATLANSHGRGWFCAAREALPSSIDPLENSLHYVRHRGLPRHHHTRVHRKHAHSPMPPHILIAGALRPSFPPLTFSSPSTHSLPLHSIFMSLQHNSLHVLRLLLRKYVLLTMDSPTESHSGTHHVCNVEPDCLPNLSIR</sequence>
<accession>A0A9P5JZQ6</accession>
<keyword evidence="3" id="KW-1185">Reference proteome</keyword>
<dbReference type="Proteomes" id="UP000759537">
    <property type="component" value="Unassembled WGS sequence"/>
</dbReference>
<gene>
    <name evidence="2" type="ORF">DFH94DRAFT_143863</name>
</gene>
<comment type="caution">
    <text evidence="2">The sequence shown here is derived from an EMBL/GenBank/DDBJ whole genome shotgun (WGS) entry which is preliminary data.</text>
</comment>
<evidence type="ECO:0000256" key="1">
    <source>
        <dbReference type="SAM" id="MobiDB-lite"/>
    </source>
</evidence>
<feature type="compositionally biased region" description="Basic residues" evidence="1">
    <location>
        <begin position="1"/>
        <end position="10"/>
    </location>
</feature>
<reference evidence="2" key="1">
    <citation type="submission" date="2019-10" db="EMBL/GenBank/DDBJ databases">
        <authorList>
            <consortium name="DOE Joint Genome Institute"/>
            <person name="Kuo A."/>
            <person name="Miyauchi S."/>
            <person name="Kiss E."/>
            <person name="Drula E."/>
            <person name="Kohler A."/>
            <person name="Sanchez-Garcia M."/>
            <person name="Andreopoulos B."/>
            <person name="Barry K.W."/>
            <person name="Bonito G."/>
            <person name="Buee M."/>
            <person name="Carver A."/>
            <person name="Chen C."/>
            <person name="Cichocki N."/>
            <person name="Clum A."/>
            <person name="Culley D."/>
            <person name="Crous P.W."/>
            <person name="Fauchery L."/>
            <person name="Girlanda M."/>
            <person name="Hayes R."/>
            <person name="Keri Z."/>
            <person name="LaButti K."/>
            <person name="Lipzen A."/>
            <person name="Lombard V."/>
            <person name="Magnuson J."/>
            <person name="Maillard F."/>
            <person name="Morin E."/>
            <person name="Murat C."/>
            <person name="Nolan M."/>
            <person name="Ohm R."/>
            <person name="Pangilinan J."/>
            <person name="Pereira M."/>
            <person name="Perotto S."/>
            <person name="Peter M."/>
            <person name="Riley R."/>
            <person name="Sitrit Y."/>
            <person name="Stielow B."/>
            <person name="Szollosi G."/>
            <person name="Zifcakova L."/>
            <person name="Stursova M."/>
            <person name="Spatafora J.W."/>
            <person name="Tedersoo L."/>
            <person name="Vaario L.-M."/>
            <person name="Yamada A."/>
            <person name="Yan M."/>
            <person name="Wang P."/>
            <person name="Xu J."/>
            <person name="Bruns T."/>
            <person name="Baldrian P."/>
            <person name="Vilgalys R."/>
            <person name="Henrissat B."/>
            <person name="Grigoriev I.V."/>
            <person name="Hibbett D."/>
            <person name="Nagy L.G."/>
            <person name="Martin F.M."/>
        </authorList>
    </citation>
    <scope>NUCLEOTIDE SEQUENCE</scope>
    <source>
        <strain evidence="2">Prilba</strain>
    </source>
</reference>
<evidence type="ECO:0000313" key="2">
    <source>
        <dbReference type="EMBL" id="KAF8472929.1"/>
    </source>
</evidence>
<evidence type="ECO:0000313" key="3">
    <source>
        <dbReference type="Proteomes" id="UP000759537"/>
    </source>
</evidence>
<feature type="compositionally biased region" description="Acidic residues" evidence="1">
    <location>
        <begin position="27"/>
        <end position="37"/>
    </location>
</feature>
<feature type="region of interest" description="Disordered" evidence="1">
    <location>
        <begin position="1"/>
        <end position="37"/>
    </location>
</feature>
<dbReference type="EMBL" id="WHVB01000019">
    <property type="protein sequence ID" value="KAF8472929.1"/>
    <property type="molecule type" value="Genomic_DNA"/>
</dbReference>